<evidence type="ECO:0000313" key="1">
    <source>
        <dbReference type="EMBL" id="KAI4589449.1"/>
    </source>
</evidence>
<sequence length="1314" mass="140235">MEGPPSFLKDSPAWEKTAPENGIAGRDLDTPPRDGLRPAALCLGEPAPFWRGVLSTPGSWLPPGFPQSPKDTLPLVEGEGPRNGERKPGWPSSKDGLRWKEAMLTHPLAFCGSPCPPRYSPLDPEHNGGHPKSDPVAFRPLHCPFLLETKILERAPFWMPTCLPPYLVSSLPPEHPCDWPLAPHPWVYSGGQPKVPSAFSLGSKGFYHKDPSILRLAKDPLATVEPGLLGSAPRGHLQRTGEVEHPTLHQRDGETGVGRHPNLCPLLLGHPDTVARTPWPTCSPGLVHTLGNVWAVPGGGSLGYQLGPSAATRCPSPGPPTTQAGYCSSHPPARDDPCGQCQEDLEGATSEPSESSEEAYKTPSPRACLPSHHTKLKKTWLTRHSEQFGCPDSCPGEEESPAAQLPARKRSSSPEVQGTASSPAAKRPTGPFPGSVGQGARGRQEVLDSVFGNKAETEQRDDHRGPRDDGASLQAPGPQDTPGVPPVAGITQCQGCAQAAGETGGPAHYSQPLLLLGGEQPQEEDSAASSKEGGGSGPEAGLSVGLAKHLLSALGDRLCRVLRREREALVWAHQEAGQAPVGTEDDPSLPRCCSHCHHGLFNTHWRCPRCSHRLCVACGRMAGAGSTREKAGRKGAGGLGRAALNCAGVAPCLPSLASPISPLPLTALAELSAAMHQVWVKFDIRGHCPCQADARVWTAGDGGLQKEPTEKTPPTPQPSCNGDTNRTKDIKEETPDSTETPAEDRASRGPLPCPSLCELLASTAVKLCLGHERIHMAFAPVTPALPSDDRITNILDSIIAQVVERKIQEKSLGPGLRAGPGMRAGPGLRKGLGLPLSPVRPRLPPPGALLWLQEPRPQRGFHLFQEHWRQGQVRLPALTALPERPEGGFLALWPRNPQCSVLALRGYPSQGGCDGVPGVWVESVGHDHPPPNIHRAFDLEAKADLVSHSEGTRLVPMPFWCPTTCYSLAPLGTRSILPMFPFLFPLQPVLVSGIQRTLQGHLWGSEALGVLRGEVQALTPLGPPQPTSLGSATFWEGFSRPESEYPRWGGRGGSLSLGCGSGQGHGVSEVENLAASLPLPEYCARHGKLNLASYLPPGPVLRPLEPQLLCQGPGAYSQLAFLHLHTGVSPHRGHLGTKNLCVEVTDLVSVLVHAEAPLPAWRRTQKDFLSGLDGEGLWSPGSQVSTVWHVFRAQDAQRIRRFLQMVCPTGAGNLEPGTPGRCYLDAGLRRRLREEWGVSCWTLLQAPGEAVLVPAGAPHQVQGLVSTVSVTQHFMSPETSALSAQLCHQGPSLPTDHRLLYAQVSGTLARSLVV</sequence>
<dbReference type="Proteomes" id="UP001057279">
    <property type="component" value="Linkage Group LG02"/>
</dbReference>
<keyword evidence="2" id="KW-1185">Reference proteome</keyword>
<accession>A0ACB9VIT6</accession>
<dbReference type="EMBL" id="CM043027">
    <property type="protein sequence ID" value="KAI4589449.1"/>
    <property type="molecule type" value="Genomic_DNA"/>
</dbReference>
<proteinExistence type="predicted"/>
<name>A0ACB9VIT6_9CETA</name>
<feature type="non-terminal residue" evidence="1">
    <location>
        <position position="1314"/>
    </location>
</feature>
<reference evidence="1" key="1">
    <citation type="submission" date="2022-03" db="EMBL/GenBank/DDBJ databases">
        <title>Genomic analyses of argali, domestic sheep and their hybrids provide insights into chromosomal evolution, heterosis and genetic basis of agronomic traits.</title>
        <authorList>
            <person name="Li M."/>
        </authorList>
    </citation>
    <scope>NUCLEOTIDE SEQUENCE</scope>
    <source>
        <strain evidence="1">F1 hybrid</strain>
    </source>
</reference>
<evidence type="ECO:0000313" key="2">
    <source>
        <dbReference type="Proteomes" id="UP001057279"/>
    </source>
</evidence>
<organism evidence="1 2">
    <name type="scientific">Ovis ammon polii x Ovis aries</name>
    <dbReference type="NCBI Taxonomy" id="2918886"/>
    <lineage>
        <taxon>Eukaryota</taxon>
        <taxon>Metazoa</taxon>
        <taxon>Chordata</taxon>
        <taxon>Craniata</taxon>
        <taxon>Vertebrata</taxon>
        <taxon>Euteleostomi</taxon>
        <taxon>Mammalia</taxon>
        <taxon>Eutheria</taxon>
        <taxon>Laurasiatheria</taxon>
        <taxon>Artiodactyla</taxon>
        <taxon>Ruminantia</taxon>
        <taxon>Pecora</taxon>
        <taxon>Bovidae</taxon>
        <taxon>Caprinae</taxon>
        <taxon>Ovis</taxon>
    </lineage>
</organism>
<protein>
    <submittedName>
        <fullName evidence="1">Uncharacterized protein</fullName>
    </submittedName>
</protein>
<comment type="caution">
    <text evidence="1">The sequence shown here is derived from an EMBL/GenBank/DDBJ whole genome shotgun (WGS) entry which is preliminary data.</text>
</comment>
<gene>
    <name evidence="1" type="ORF">MJG53_020473</name>
</gene>